<reference evidence="1" key="1">
    <citation type="submission" date="2023-04" db="EMBL/GenBank/DDBJ databases">
        <authorList>
            <person name="Vijverberg K."/>
            <person name="Xiong W."/>
            <person name="Schranz E."/>
        </authorList>
    </citation>
    <scope>NUCLEOTIDE SEQUENCE</scope>
</reference>
<evidence type="ECO:0000313" key="2">
    <source>
        <dbReference type="Proteomes" id="UP001177003"/>
    </source>
</evidence>
<dbReference type="EMBL" id="OX465084">
    <property type="protein sequence ID" value="CAI9296996.1"/>
    <property type="molecule type" value="Genomic_DNA"/>
</dbReference>
<dbReference type="Proteomes" id="UP001177003">
    <property type="component" value="Chromosome 8"/>
</dbReference>
<dbReference type="PANTHER" id="PTHR11017:SF271">
    <property type="entry name" value="DISEASE RESISTANCE PROTEIN (TIR-NBS-LRR CLASS) FAMILY"/>
    <property type="match status" value="1"/>
</dbReference>
<dbReference type="AlphaFoldDB" id="A0AA36EHL6"/>
<evidence type="ECO:0000313" key="1">
    <source>
        <dbReference type="EMBL" id="CAI9296996.1"/>
    </source>
</evidence>
<keyword evidence="2" id="KW-1185">Reference proteome</keyword>
<accession>A0AA36EHL6</accession>
<dbReference type="PANTHER" id="PTHR11017">
    <property type="entry name" value="LEUCINE-RICH REPEAT-CONTAINING PROTEIN"/>
    <property type="match status" value="1"/>
</dbReference>
<protein>
    <submittedName>
        <fullName evidence="1">Uncharacterized protein</fullName>
    </submittedName>
</protein>
<dbReference type="GO" id="GO:0006952">
    <property type="term" value="P:defense response"/>
    <property type="evidence" value="ECO:0007669"/>
    <property type="project" value="InterPro"/>
</dbReference>
<gene>
    <name evidence="1" type="ORF">LSALG_LOCUS35834</name>
</gene>
<organism evidence="1 2">
    <name type="scientific">Lactuca saligna</name>
    <name type="common">Willowleaf lettuce</name>
    <dbReference type="NCBI Taxonomy" id="75948"/>
    <lineage>
        <taxon>Eukaryota</taxon>
        <taxon>Viridiplantae</taxon>
        <taxon>Streptophyta</taxon>
        <taxon>Embryophyta</taxon>
        <taxon>Tracheophyta</taxon>
        <taxon>Spermatophyta</taxon>
        <taxon>Magnoliopsida</taxon>
        <taxon>eudicotyledons</taxon>
        <taxon>Gunneridae</taxon>
        <taxon>Pentapetalae</taxon>
        <taxon>asterids</taxon>
        <taxon>campanulids</taxon>
        <taxon>Asterales</taxon>
        <taxon>Asteraceae</taxon>
        <taxon>Cichorioideae</taxon>
        <taxon>Cichorieae</taxon>
        <taxon>Lactucinae</taxon>
        <taxon>Lactuca</taxon>
    </lineage>
</organism>
<name>A0AA36EHL6_LACSI</name>
<dbReference type="InterPro" id="IPR044974">
    <property type="entry name" value="Disease_R_plants"/>
</dbReference>
<sequence>MHKFISCLKIGKFAEGIKSCYRYRTVLIGLDDVNHLDQLNVFAGSQDWFGEGGRIITSRDEHSFIEHRVDVIHKIVLIDNDEVIQLFRMHGLKPIEKRIWKKESVVNICSATDAKVCADMKNRRWIDFKFKQRLDVTGPLPEYFPIWELSCFTMISLVQKQLSEGYKV</sequence>
<dbReference type="SUPFAM" id="SSF52540">
    <property type="entry name" value="P-loop containing nucleoside triphosphate hydrolases"/>
    <property type="match status" value="1"/>
</dbReference>
<dbReference type="InterPro" id="IPR027417">
    <property type="entry name" value="P-loop_NTPase"/>
</dbReference>
<proteinExistence type="predicted"/>